<dbReference type="InterPro" id="IPR057207">
    <property type="entry name" value="FBXL15_LRR"/>
</dbReference>
<dbReference type="Pfam" id="PF13516">
    <property type="entry name" value="LRR_6"/>
    <property type="match status" value="1"/>
</dbReference>
<feature type="domain" description="F-box" evidence="2">
    <location>
        <begin position="225"/>
        <end position="271"/>
    </location>
</feature>
<dbReference type="Proteomes" id="UP000749559">
    <property type="component" value="Unassembled WGS sequence"/>
</dbReference>
<dbReference type="InterPro" id="IPR001611">
    <property type="entry name" value="Leu-rich_rpt"/>
</dbReference>
<dbReference type="InterPro" id="IPR001810">
    <property type="entry name" value="F-box_dom"/>
</dbReference>
<dbReference type="EMBL" id="CAIIXF020000005">
    <property type="protein sequence ID" value="CAH1783301.1"/>
    <property type="molecule type" value="Genomic_DNA"/>
</dbReference>
<dbReference type="InterPro" id="IPR050648">
    <property type="entry name" value="F-box_LRR-repeat"/>
</dbReference>
<dbReference type="OrthoDB" id="61560at2759"/>
<evidence type="ECO:0000259" key="2">
    <source>
        <dbReference type="PROSITE" id="PS50181"/>
    </source>
</evidence>
<dbReference type="SMART" id="SM00256">
    <property type="entry name" value="FBOX"/>
    <property type="match status" value="1"/>
</dbReference>
<dbReference type="CDD" id="cd22977">
    <property type="entry name" value="DD_FBXL13"/>
    <property type="match status" value="1"/>
</dbReference>
<proteinExistence type="predicted"/>
<evidence type="ECO:0000256" key="1">
    <source>
        <dbReference type="ARBA" id="ARBA00022786"/>
    </source>
</evidence>
<dbReference type="PROSITE" id="PS50181">
    <property type="entry name" value="FBOX"/>
    <property type="match status" value="1"/>
</dbReference>
<protein>
    <recommendedName>
        <fullName evidence="2">F-box domain-containing protein</fullName>
    </recommendedName>
</protein>
<name>A0A8S4NN47_OWEFU</name>
<dbReference type="SUPFAM" id="SSF81383">
    <property type="entry name" value="F-box domain"/>
    <property type="match status" value="1"/>
</dbReference>
<dbReference type="AlphaFoldDB" id="A0A8S4NN47"/>
<dbReference type="PANTHER" id="PTHR13382">
    <property type="entry name" value="MITOCHONDRIAL ATP SYNTHASE COUPLING FACTOR B"/>
    <property type="match status" value="1"/>
</dbReference>
<dbReference type="GO" id="GO:0005737">
    <property type="term" value="C:cytoplasm"/>
    <property type="evidence" value="ECO:0007669"/>
    <property type="project" value="TreeGrafter"/>
</dbReference>
<keyword evidence="4" id="KW-1185">Reference proteome</keyword>
<organism evidence="3 4">
    <name type="scientific">Owenia fusiformis</name>
    <name type="common">Polychaete worm</name>
    <dbReference type="NCBI Taxonomy" id="6347"/>
    <lineage>
        <taxon>Eukaryota</taxon>
        <taxon>Metazoa</taxon>
        <taxon>Spiralia</taxon>
        <taxon>Lophotrochozoa</taxon>
        <taxon>Annelida</taxon>
        <taxon>Polychaeta</taxon>
        <taxon>Sedentaria</taxon>
        <taxon>Canalipalpata</taxon>
        <taxon>Sabellida</taxon>
        <taxon>Oweniida</taxon>
        <taxon>Oweniidae</taxon>
        <taxon>Owenia</taxon>
    </lineage>
</organism>
<dbReference type="FunFam" id="3.80.10.10:FF:000134">
    <property type="entry name" value="F-box and leucine rich repeat protein 13"/>
    <property type="match status" value="1"/>
</dbReference>
<dbReference type="Pfam" id="PF25372">
    <property type="entry name" value="DUF7885"/>
    <property type="match status" value="2"/>
</dbReference>
<keyword evidence="1" id="KW-0833">Ubl conjugation pathway</keyword>
<accession>A0A8S4NN47</accession>
<dbReference type="InterPro" id="IPR032675">
    <property type="entry name" value="LRR_dom_sf"/>
</dbReference>
<gene>
    <name evidence="3" type="ORF">OFUS_LOCUS9649</name>
</gene>
<dbReference type="Pfam" id="PF12937">
    <property type="entry name" value="F-box-like"/>
    <property type="match status" value="1"/>
</dbReference>
<sequence length="774" mass="88592">MSGSLRGLDPETKKYLRANRVPDVYEALLTGLVVMCPADPKKFILDNLRYIRQNGFGVIEWDMFVEPHMRPNYRPNTETILDLIFNFDENAQPTPEMYERAYSHYNTTLKLLCFNAWMQYHLRKKRQREEHERKMEKALIHYKHRMMRIHLHVWIQWVKFRKGRQAMAFNKIQHVYHVSIGRVIFVAWHNTTLDAKKTREYFERLERGENMDDDDLFGKGSGEARDDISLLPRKVAVKIFSYVDIADLARCACVCRSWKVITQANSLWSTLDLSRVRNRITDKVAKRLLNKCRPYLVHLNVRCCPNLTKTTFVSISECRNIQDLNLSECPGLTDETLKIVAEGCTIVLYLNLSHTQITDAALRTIAKNCINIQYLSLAFCKKFTDRGLYYLSTGKGCKKLLYLDLSACMQITPEGFKKAAEGCSNIHSLMLNEFNTLNDSCVLAMTEHCHKLKYVSFLGSPYLTDESFKALGNHKKLQTIKIDANQKITDASFKHIGKLCSDLKHLYLVDCQRITDMTLKSLISCRNLTVINLADCVRITDTGVRYIVDAPCGPKLQEFNLTNCIRVGDIAIVNIHKRCHNLSYLSLCFCEHISEAGIELLGQTHSLTSLDLSGCNCGDQGLSALGNNPRFREVTLSECLNITDLGLQKFAQQCPDIERLDLSHCQQLTDGAIKNLAFCCRMLNVLNLSGCKLLTDLSVQYLSGVCHYLIEVDLTACILISDKALKYLRKGCKNLTCLYILYCKNITKHSAQKLMKHVDTVHYNNDDVPSYFGY</sequence>
<reference evidence="3" key="1">
    <citation type="submission" date="2022-03" db="EMBL/GenBank/DDBJ databases">
        <authorList>
            <person name="Martin C."/>
        </authorList>
    </citation>
    <scope>NUCLEOTIDE SEQUENCE</scope>
</reference>
<dbReference type="InterPro" id="IPR036047">
    <property type="entry name" value="F-box-like_dom_sf"/>
</dbReference>
<evidence type="ECO:0000313" key="4">
    <source>
        <dbReference type="Proteomes" id="UP000749559"/>
    </source>
</evidence>
<dbReference type="InterPro" id="IPR006553">
    <property type="entry name" value="Leu-rich_rpt_Cys-con_subtyp"/>
</dbReference>
<dbReference type="SUPFAM" id="SSF52047">
    <property type="entry name" value="RNI-like"/>
    <property type="match status" value="2"/>
</dbReference>
<evidence type="ECO:0000313" key="3">
    <source>
        <dbReference type="EMBL" id="CAH1783301.1"/>
    </source>
</evidence>
<dbReference type="CDD" id="cd22124">
    <property type="entry name" value="F-box_FBXL13"/>
    <property type="match status" value="1"/>
</dbReference>
<dbReference type="Gene3D" id="3.80.10.10">
    <property type="entry name" value="Ribonuclease Inhibitor"/>
    <property type="match status" value="3"/>
</dbReference>
<comment type="caution">
    <text evidence="3">The sequence shown here is derived from an EMBL/GenBank/DDBJ whole genome shotgun (WGS) entry which is preliminary data.</text>
</comment>
<dbReference type="SMART" id="SM00367">
    <property type="entry name" value="LRR_CC"/>
    <property type="match status" value="17"/>
</dbReference>